<dbReference type="GO" id="GO:0008289">
    <property type="term" value="F:lipid binding"/>
    <property type="evidence" value="ECO:0007669"/>
    <property type="project" value="UniProtKB-UniRule"/>
</dbReference>
<proteinExistence type="inferred from homology"/>
<gene>
    <name evidence="10" type="primary">COQ9</name>
    <name evidence="10" type="ORF">GGI25_003490</name>
</gene>
<evidence type="ECO:0000256" key="7">
    <source>
        <dbReference type="ARBA" id="ARBA00023128"/>
    </source>
</evidence>
<keyword evidence="6 8" id="KW-0446">Lipid-binding</keyword>
<comment type="function">
    <text evidence="8">Membrane-associated protein that warps the membrane surface to access and bind aromatic isoprenes with high specificity, including ubiquinone (CoQ) isoprene intermediates and presents them directly to Coq7, therefore facilitating the Coq7-mediated hydroxylase step. Participates in the biosynthesis of coenzyme Q, also named ubiquinone, an essential lipid-soluble electron transporter for aerobic cellular respiration.</text>
</comment>
<evidence type="ECO:0000256" key="2">
    <source>
        <dbReference type="ARBA" id="ARBA00004749"/>
    </source>
</evidence>
<sequence length="226" mass="25278">MSSMPPEGSSGSPGTNTNADLEILDLALSKVNDLGWTCQAVISAANELGYSSMASGVAESGGVGLVSHFMDRALDETRIEIDDQLHEFDNTKDKLRFLCRTRLRMTRPYIRRWPEAAALLAQPQNVPLAMRHLGELSSQMWYLADDQSKRIDWYARRVALAGVYLSTELYMCEDKSPDFQVTWSFLDRRIDEMNAAEGAGLKALAFGEQFSRNLFNILASHGYVSR</sequence>
<organism evidence="10 11">
    <name type="scientific">Coemansia spiralis</name>
    <dbReference type="NCBI Taxonomy" id="417178"/>
    <lineage>
        <taxon>Eukaryota</taxon>
        <taxon>Fungi</taxon>
        <taxon>Fungi incertae sedis</taxon>
        <taxon>Zoopagomycota</taxon>
        <taxon>Kickxellomycotina</taxon>
        <taxon>Kickxellomycetes</taxon>
        <taxon>Kickxellales</taxon>
        <taxon>Kickxellaceae</taxon>
        <taxon>Coemansia</taxon>
    </lineage>
</organism>
<evidence type="ECO:0000313" key="11">
    <source>
        <dbReference type="Proteomes" id="UP001151518"/>
    </source>
</evidence>
<dbReference type="Gene3D" id="1.10.357.10">
    <property type="entry name" value="Tetracycline Repressor, domain 2"/>
    <property type="match status" value="1"/>
</dbReference>
<evidence type="ECO:0000256" key="1">
    <source>
        <dbReference type="ARBA" id="ARBA00004173"/>
    </source>
</evidence>
<accession>A0A9W8G6P2</accession>
<evidence type="ECO:0000259" key="9">
    <source>
        <dbReference type="Pfam" id="PF08511"/>
    </source>
</evidence>
<dbReference type="GO" id="GO:0006744">
    <property type="term" value="P:ubiquinone biosynthetic process"/>
    <property type="evidence" value="ECO:0007669"/>
    <property type="project" value="UniProtKB-UniRule"/>
</dbReference>
<dbReference type="InterPro" id="IPR013718">
    <property type="entry name" value="COQ9_C"/>
</dbReference>
<keyword evidence="10" id="KW-0830">Ubiquinone</keyword>
<comment type="similarity">
    <text evidence="3 8">Belongs to the COQ9 family.</text>
</comment>
<dbReference type="Proteomes" id="UP001151518">
    <property type="component" value="Unassembled WGS sequence"/>
</dbReference>
<dbReference type="PANTHER" id="PTHR21427">
    <property type="entry name" value="UBIQUINONE BIOSYNTHESIS PROTEIN COQ9, MITOCHONDRIAL"/>
    <property type="match status" value="1"/>
</dbReference>
<dbReference type="InterPro" id="IPR012762">
    <property type="entry name" value="Ubiq_biosynth_COQ9"/>
</dbReference>
<feature type="domain" description="COQ9 C-terminal" evidence="9">
    <location>
        <begin position="126"/>
        <end position="196"/>
    </location>
</feature>
<comment type="subcellular location">
    <subcellularLocation>
        <location evidence="1 8">Mitochondrion</location>
    </subcellularLocation>
</comment>
<keyword evidence="7 8" id="KW-0496">Mitochondrion</keyword>
<name>A0A9W8G6P2_9FUNG</name>
<protein>
    <recommendedName>
        <fullName evidence="8">Ubiquinone biosynthesis protein</fullName>
    </recommendedName>
</protein>
<reference evidence="10" key="1">
    <citation type="submission" date="2022-07" db="EMBL/GenBank/DDBJ databases">
        <title>Phylogenomic reconstructions and comparative analyses of Kickxellomycotina fungi.</title>
        <authorList>
            <person name="Reynolds N.K."/>
            <person name="Stajich J.E."/>
            <person name="Barry K."/>
            <person name="Grigoriev I.V."/>
            <person name="Crous P."/>
            <person name="Smith M.E."/>
        </authorList>
    </citation>
    <scope>NUCLEOTIDE SEQUENCE</scope>
    <source>
        <strain evidence="10">NRRL 3115</strain>
    </source>
</reference>
<dbReference type="NCBIfam" id="TIGR02396">
    <property type="entry name" value="diverge_rpsU"/>
    <property type="match status" value="1"/>
</dbReference>
<comment type="pathway">
    <text evidence="2 8">Cofactor biosynthesis; ubiquinone biosynthesis.</text>
</comment>
<dbReference type="OrthoDB" id="619536at2759"/>
<dbReference type="AlphaFoldDB" id="A0A9W8G6P2"/>
<evidence type="ECO:0000256" key="5">
    <source>
        <dbReference type="ARBA" id="ARBA00022946"/>
    </source>
</evidence>
<dbReference type="Pfam" id="PF08511">
    <property type="entry name" value="COQ9"/>
    <property type="match status" value="1"/>
</dbReference>
<evidence type="ECO:0000256" key="6">
    <source>
        <dbReference type="ARBA" id="ARBA00023121"/>
    </source>
</evidence>
<dbReference type="GO" id="GO:0005743">
    <property type="term" value="C:mitochondrial inner membrane"/>
    <property type="evidence" value="ECO:0007669"/>
    <property type="project" value="TreeGrafter"/>
</dbReference>
<evidence type="ECO:0000256" key="8">
    <source>
        <dbReference type="RuleBase" id="RU366063"/>
    </source>
</evidence>
<keyword evidence="5" id="KW-0809">Transit peptide</keyword>
<dbReference type="PANTHER" id="PTHR21427:SF19">
    <property type="entry name" value="UBIQUINONE BIOSYNTHESIS PROTEIN COQ9, MITOCHONDRIAL"/>
    <property type="match status" value="1"/>
</dbReference>
<dbReference type="EMBL" id="JANBTW010000038">
    <property type="protein sequence ID" value="KAJ2676738.1"/>
    <property type="molecule type" value="Genomic_DNA"/>
</dbReference>
<keyword evidence="4 8" id="KW-0831">Ubiquinone biosynthesis</keyword>
<evidence type="ECO:0000313" key="10">
    <source>
        <dbReference type="EMBL" id="KAJ2676738.1"/>
    </source>
</evidence>
<evidence type="ECO:0000256" key="4">
    <source>
        <dbReference type="ARBA" id="ARBA00022688"/>
    </source>
</evidence>
<comment type="caution">
    <text evidence="10">The sequence shown here is derived from an EMBL/GenBank/DDBJ whole genome shotgun (WGS) entry which is preliminary data.</text>
</comment>
<dbReference type="FunFam" id="1.10.357.10:FF:000004">
    <property type="entry name" value="Ubiquinone biosynthesis protein COQ9, mitochondrial"/>
    <property type="match status" value="1"/>
</dbReference>
<evidence type="ECO:0000256" key="3">
    <source>
        <dbReference type="ARBA" id="ARBA00010766"/>
    </source>
</evidence>